<evidence type="ECO:0000313" key="3">
    <source>
        <dbReference type="Proteomes" id="UP000315648"/>
    </source>
</evidence>
<sequence length="253" mass="27878">MIYPGLVSVTFRKLSPAEILALVKKAGLKGIEWGGDIHVPHGDLARAREVRELTLEHGLTTAAYGSYYRAGQSEGNGLAFERVLETAIELGAPTIRVWPGAAGSDVTDEEGRWKIIHDLRRIAAMAAKAGVSVSTEFHGGTLTDTNESAAQLLVEVDHPNLLTCWQPHNGEATDECVAGLREVQSRVSNIHVFHWWPTPADKHPLADGAERWGRFWPLIQDMPGDRYALLEFVQGDEPEAFLRDAATLREWLA</sequence>
<dbReference type="SUPFAM" id="SSF51658">
    <property type="entry name" value="Xylose isomerase-like"/>
    <property type="match status" value="1"/>
</dbReference>
<dbReference type="PANTHER" id="PTHR12110:SF41">
    <property type="entry name" value="INOSOSE DEHYDRATASE"/>
    <property type="match status" value="1"/>
</dbReference>
<dbReference type="Proteomes" id="UP000315648">
    <property type="component" value="Unassembled WGS sequence"/>
</dbReference>
<dbReference type="PANTHER" id="PTHR12110">
    <property type="entry name" value="HYDROXYPYRUVATE ISOMERASE"/>
    <property type="match status" value="1"/>
</dbReference>
<organism evidence="2 3">
    <name type="scientific">Rariglobus hedericola</name>
    <dbReference type="NCBI Taxonomy" id="2597822"/>
    <lineage>
        <taxon>Bacteria</taxon>
        <taxon>Pseudomonadati</taxon>
        <taxon>Verrucomicrobiota</taxon>
        <taxon>Opitutia</taxon>
        <taxon>Opitutales</taxon>
        <taxon>Opitutaceae</taxon>
        <taxon>Rariglobus</taxon>
    </lineage>
</organism>
<dbReference type="GO" id="GO:0016853">
    <property type="term" value="F:isomerase activity"/>
    <property type="evidence" value="ECO:0007669"/>
    <property type="project" value="UniProtKB-KW"/>
</dbReference>
<proteinExistence type="predicted"/>
<accession>A0A556QJP0</accession>
<gene>
    <name evidence="2" type="ORF">FPL22_11980</name>
</gene>
<dbReference type="InterPro" id="IPR013022">
    <property type="entry name" value="Xyl_isomerase-like_TIM-brl"/>
</dbReference>
<dbReference type="OrthoDB" id="9815124at2"/>
<dbReference type="Pfam" id="PF01261">
    <property type="entry name" value="AP_endonuc_2"/>
    <property type="match status" value="1"/>
</dbReference>
<dbReference type="InterPro" id="IPR050312">
    <property type="entry name" value="IolE/XylAMocC-like"/>
</dbReference>
<reference evidence="2 3" key="1">
    <citation type="submission" date="2019-07" db="EMBL/GenBank/DDBJ databases">
        <title>Description of 53C-WASEF.</title>
        <authorList>
            <person name="Pitt A."/>
            <person name="Hahn M.W."/>
        </authorList>
    </citation>
    <scope>NUCLEOTIDE SEQUENCE [LARGE SCALE GENOMIC DNA]</scope>
    <source>
        <strain evidence="2 3">53C-WASEF</strain>
    </source>
</reference>
<evidence type="ECO:0000259" key="1">
    <source>
        <dbReference type="Pfam" id="PF01261"/>
    </source>
</evidence>
<name>A0A556QJP0_9BACT</name>
<evidence type="ECO:0000313" key="2">
    <source>
        <dbReference type="EMBL" id="TSJ76832.1"/>
    </source>
</evidence>
<dbReference type="InterPro" id="IPR036237">
    <property type="entry name" value="Xyl_isomerase-like_sf"/>
</dbReference>
<comment type="caution">
    <text evidence="2">The sequence shown here is derived from an EMBL/GenBank/DDBJ whole genome shotgun (WGS) entry which is preliminary data.</text>
</comment>
<feature type="domain" description="Xylose isomerase-like TIM barrel" evidence="1">
    <location>
        <begin position="20"/>
        <end position="249"/>
    </location>
</feature>
<keyword evidence="2" id="KW-0413">Isomerase</keyword>
<keyword evidence="3" id="KW-1185">Reference proteome</keyword>
<dbReference type="Gene3D" id="3.20.20.150">
    <property type="entry name" value="Divalent-metal-dependent TIM barrel enzymes"/>
    <property type="match status" value="1"/>
</dbReference>
<protein>
    <submittedName>
        <fullName evidence="2">Sugar phosphate isomerase/epimerase</fullName>
    </submittedName>
</protein>
<dbReference type="EMBL" id="VMBG01000002">
    <property type="protein sequence ID" value="TSJ76832.1"/>
    <property type="molecule type" value="Genomic_DNA"/>
</dbReference>
<dbReference type="AlphaFoldDB" id="A0A556QJP0"/>